<evidence type="ECO:0000259" key="1">
    <source>
        <dbReference type="Pfam" id="PF01841"/>
    </source>
</evidence>
<evidence type="ECO:0000313" key="2">
    <source>
        <dbReference type="EMBL" id="POZ61727.1"/>
    </source>
</evidence>
<gene>
    <name evidence="2" type="ORF">C2I19_11850</name>
</gene>
<sequence>MPSGPICRTSRRRCATPVSPLCRACRRCLPEARLALGRGIHSEWRSDTVKETGMEAATLGGTLEQIRRRALPADDRELCVALHDFVRERVRFGFTSGFESVTPLRTLALGRGHCNAQADLLCALLREAGFEAALRFVALDKRVLRHAVPLPVWLCLPARLFHAVTRLRLNGEWKHVDSYLFERQAFARQLQSLRRSGASQGHGLGAQASCDWQGRRDAYAQAVPADLRLDDPVYPTLAEAVAARAGNNRLLGIHFNRWLACVPPPLRGMGEAYLNSRLDAGRTTSVSKDQSWASND</sequence>
<dbReference type="SUPFAM" id="SSF54001">
    <property type="entry name" value="Cysteine proteinases"/>
    <property type="match status" value="1"/>
</dbReference>
<proteinExistence type="predicted"/>
<comment type="caution">
    <text evidence="2">The sequence shown here is derived from an EMBL/GenBank/DDBJ whole genome shotgun (WGS) entry which is preliminary data.</text>
</comment>
<feature type="domain" description="Transglutaminase-like" evidence="1">
    <location>
        <begin position="73"/>
        <end position="177"/>
    </location>
</feature>
<dbReference type="InterPro" id="IPR002931">
    <property type="entry name" value="Transglutaminase-like"/>
</dbReference>
<dbReference type="InterPro" id="IPR038765">
    <property type="entry name" value="Papain-like_cys_pep_sf"/>
</dbReference>
<dbReference type="EMBL" id="PQWB01000047">
    <property type="protein sequence ID" value="POZ61727.1"/>
    <property type="molecule type" value="Genomic_DNA"/>
</dbReference>
<dbReference type="AlphaFoldDB" id="A0A2S5DFG7"/>
<protein>
    <recommendedName>
        <fullName evidence="1">Transglutaminase-like domain-containing protein</fullName>
    </recommendedName>
</protein>
<reference evidence="3" key="1">
    <citation type="submission" date="2018-02" db="EMBL/GenBank/DDBJ databases">
        <authorList>
            <person name="O'Hara-Hanley K."/>
            <person name="Soby S."/>
        </authorList>
    </citation>
    <scope>NUCLEOTIDE SEQUENCE [LARGE SCALE GENOMIC DNA]</scope>
    <source>
        <strain evidence="3">MWU14-2602</strain>
    </source>
</reference>
<accession>A0A2S5DFG7</accession>
<dbReference type="Proteomes" id="UP000237082">
    <property type="component" value="Unassembled WGS sequence"/>
</dbReference>
<dbReference type="Gene3D" id="3.10.620.30">
    <property type="match status" value="1"/>
</dbReference>
<keyword evidence="3" id="KW-1185">Reference proteome</keyword>
<dbReference type="Pfam" id="PF01841">
    <property type="entry name" value="Transglut_core"/>
    <property type="match status" value="1"/>
</dbReference>
<evidence type="ECO:0000313" key="3">
    <source>
        <dbReference type="Proteomes" id="UP000237082"/>
    </source>
</evidence>
<organism evidence="2 3">
    <name type="scientific">Chromobacterium alticapitis</name>
    <dbReference type="NCBI Taxonomy" id="2073169"/>
    <lineage>
        <taxon>Bacteria</taxon>
        <taxon>Pseudomonadati</taxon>
        <taxon>Pseudomonadota</taxon>
        <taxon>Betaproteobacteria</taxon>
        <taxon>Neisseriales</taxon>
        <taxon>Chromobacteriaceae</taxon>
        <taxon>Chromobacterium</taxon>
    </lineage>
</organism>
<name>A0A2S5DFG7_9NEIS</name>